<dbReference type="Pfam" id="PF13444">
    <property type="entry name" value="Acetyltransf_5"/>
    <property type="match status" value="1"/>
</dbReference>
<evidence type="ECO:0000313" key="2">
    <source>
        <dbReference type="Proteomes" id="UP000595332"/>
    </source>
</evidence>
<name>A0A7R6PSR3_9GAMM</name>
<keyword evidence="2" id="KW-1185">Reference proteome</keyword>
<dbReference type="KEGG" id="njp:NEJAP_0826"/>
<dbReference type="Gene3D" id="3.40.630.30">
    <property type="match status" value="1"/>
</dbReference>
<sequence>MVCCMKGTLANNFQEYFTVNLAFNNELKKESFRTRFNVYCREFNYEPAEHFPNEEETDEFDSISLHCLIKHKASGKTAGCVRLVPTNVNDPQSLLPFEKHCGESLDSEFIDRLNLDRNEICEISRLAVDGAFRRRANETTDRYGNAQQFQFTDEERRYFPLIAVSAFLASTSLTALSGRTSVFAMMEPFLPRLLKRSGIVFKKAGEDIDYHGIRAPYFIRTESAVENMKPELKELYNAIHNSISQDYAAHIKGSLSK</sequence>
<dbReference type="NCBIfam" id="TIGR03694">
    <property type="entry name" value="exosort_acyl"/>
    <property type="match status" value="1"/>
</dbReference>
<organism evidence="1 2">
    <name type="scientific">Neptunomonas japonica JAMM 1380</name>
    <dbReference type="NCBI Taxonomy" id="1441457"/>
    <lineage>
        <taxon>Bacteria</taxon>
        <taxon>Pseudomonadati</taxon>
        <taxon>Pseudomonadota</taxon>
        <taxon>Gammaproteobacteria</taxon>
        <taxon>Oceanospirillales</taxon>
        <taxon>Oceanospirillaceae</taxon>
        <taxon>Neptunomonas</taxon>
    </lineage>
</organism>
<protein>
    <recommendedName>
        <fullName evidence="3">PEP-CTERM/exosortase system-associated acyltransferase</fullName>
    </recommendedName>
</protein>
<dbReference type="Proteomes" id="UP000595332">
    <property type="component" value="Chromosome"/>
</dbReference>
<evidence type="ECO:0008006" key="3">
    <source>
        <dbReference type="Google" id="ProtNLM"/>
    </source>
</evidence>
<dbReference type="InterPro" id="IPR016181">
    <property type="entry name" value="Acyl_CoA_acyltransferase"/>
</dbReference>
<evidence type="ECO:0000313" key="1">
    <source>
        <dbReference type="EMBL" id="BBB28783.1"/>
    </source>
</evidence>
<dbReference type="AlphaFoldDB" id="A0A7R6PSR3"/>
<dbReference type="InterPro" id="IPR022484">
    <property type="entry name" value="PEP-CTERM/exosrtase_acylTfrase"/>
</dbReference>
<dbReference type="EMBL" id="AP014546">
    <property type="protein sequence ID" value="BBB28783.1"/>
    <property type="molecule type" value="Genomic_DNA"/>
</dbReference>
<accession>A0A7R6PSR3</accession>
<dbReference type="SUPFAM" id="SSF55729">
    <property type="entry name" value="Acyl-CoA N-acyltransferases (Nat)"/>
    <property type="match status" value="1"/>
</dbReference>
<gene>
    <name evidence="1" type="ORF">NEJAP_0826</name>
</gene>
<reference evidence="1 2" key="1">
    <citation type="journal article" date="2008" name="Int. J. Syst. Evol. Microbiol.">
        <title>Neptunomonas japonica sp. nov., an Osedax japonicus symbiont-like bacterium isolated from sediment adjacent to sperm whale carcasses off Kagoshima, Japan.</title>
        <authorList>
            <person name="Miyazaki M."/>
            <person name="Nogi Y."/>
            <person name="Fujiwara Y."/>
            <person name="Kawato M."/>
            <person name="Kubokawa K."/>
            <person name="Horikoshi K."/>
        </authorList>
    </citation>
    <scope>NUCLEOTIDE SEQUENCE [LARGE SCALE GENOMIC DNA]</scope>
    <source>
        <strain evidence="1 2">JAMM 1380</strain>
    </source>
</reference>
<proteinExistence type="predicted"/>